<evidence type="ECO:0000313" key="2">
    <source>
        <dbReference type="EMBL" id="KAK7006803.1"/>
    </source>
</evidence>
<protein>
    <submittedName>
        <fullName evidence="2">Uncharacterized protein</fullName>
    </submittedName>
</protein>
<feature type="compositionally biased region" description="Basic and acidic residues" evidence="1">
    <location>
        <begin position="447"/>
        <end position="461"/>
    </location>
</feature>
<evidence type="ECO:0000313" key="3">
    <source>
        <dbReference type="Proteomes" id="UP001362999"/>
    </source>
</evidence>
<name>A0AAW0ACM2_9AGAR</name>
<feature type="compositionally biased region" description="Basic and acidic residues" evidence="1">
    <location>
        <begin position="366"/>
        <end position="377"/>
    </location>
</feature>
<dbReference type="Proteomes" id="UP001362999">
    <property type="component" value="Unassembled WGS sequence"/>
</dbReference>
<feature type="region of interest" description="Disordered" evidence="1">
    <location>
        <begin position="351"/>
        <end position="389"/>
    </location>
</feature>
<dbReference type="AlphaFoldDB" id="A0AAW0ACM2"/>
<comment type="caution">
    <text evidence="2">The sequence shown here is derived from an EMBL/GenBank/DDBJ whole genome shotgun (WGS) entry which is preliminary data.</text>
</comment>
<reference evidence="2 3" key="1">
    <citation type="journal article" date="2024" name="J Genomics">
        <title>Draft genome sequencing and assembly of Favolaschia claudopus CIRM-BRFM 2984 isolated from oak limbs.</title>
        <authorList>
            <person name="Navarro D."/>
            <person name="Drula E."/>
            <person name="Chaduli D."/>
            <person name="Cazenave R."/>
            <person name="Ahrendt S."/>
            <person name="Wang J."/>
            <person name="Lipzen A."/>
            <person name="Daum C."/>
            <person name="Barry K."/>
            <person name="Grigoriev I.V."/>
            <person name="Favel A."/>
            <person name="Rosso M.N."/>
            <person name="Martin F."/>
        </authorList>
    </citation>
    <scope>NUCLEOTIDE SEQUENCE [LARGE SCALE GENOMIC DNA]</scope>
    <source>
        <strain evidence="2 3">CIRM-BRFM 2984</strain>
    </source>
</reference>
<keyword evidence="3" id="KW-1185">Reference proteome</keyword>
<sequence>MTSDSLQDSLLRIPSGFEGKSKGKVKKSKPYATFAPPTQWPAHIQEFVYGPRSPAEILADAIPPAPAPVDPSPMVTLVDACLEGPPPQPLPIPPRAVTSVMRDWSALRVECVNPWRTIRRRKQRLRPRYAGTCPRAPRVVTPAAVSTLSPPKPVPVMSLLEGRSQPLPLQPTQVFALVPLHPDDPIHPDDVPTNDLPLPLACPCPDDHLAGPRLLSADTPFGWVGSSLALACAWELPEPDKVLDALAFLAWGSSEDVRRDCLADLPHDLFIFLGVLSMLFSPPIPHHFPRPFLNIYAALASPAAQQKKERNTESHLIALNRFSAASICTINFFKCVEGVISELPAYRRETRRGERGACGGTRKGKEKTEREVGEGEGGRSMGTRRGRGCRVEGVPASLSRSEVVRMNGVALMLERATINKGGGQGTMGVSFEAEDKLKFTRGISRKYEEKRSDEQAEERKNFKNYGPNEAALHLRDSLDFWDPPANRIT</sequence>
<organism evidence="2 3">
    <name type="scientific">Favolaschia claudopus</name>
    <dbReference type="NCBI Taxonomy" id="2862362"/>
    <lineage>
        <taxon>Eukaryota</taxon>
        <taxon>Fungi</taxon>
        <taxon>Dikarya</taxon>
        <taxon>Basidiomycota</taxon>
        <taxon>Agaricomycotina</taxon>
        <taxon>Agaricomycetes</taxon>
        <taxon>Agaricomycetidae</taxon>
        <taxon>Agaricales</taxon>
        <taxon>Marasmiineae</taxon>
        <taxon>Mycenaceae</taxon>
        <taxon>Favolaschia</taxon>
    </lineage>
</organism>
<evidence type="ECO:0000256" key="1">
    <source>
        <dbReference type="SAM" id="MobiDB-lite"/>
    </source>
</evidence>
<accession>A0AAW0ACM2</accession>
<proteinExistence type="predicted"/>
<dbReference type="EMBL" id="JAWWNJ010000074">
    <property type="protein sequence ID" value="KAK7006803.1"/>
    <property type="molecule type" value="Genomic_DNA"/>
</dbReference>
<gene>
    <name evidence="2" type="ORF">R3P38DRAFT_2793485</name>
</gene>
<feature type="region of interest" description="Disordered" evidence="1">
    <location>
        <begin position="1"/>
        <end position="32"/>
    </location>
</feature>
<feature type="region of interest" description="Disordered" evidence="1">
    <location>
        <begin position="447"/>
        <end position="467"/>
    </location>
</feature>